<dbReference type="PANTHER" id="PTHR43976">
    <property type="entry name" value="SHORT CHAIN DEHYDROGENASE"/>
    <property type="match status" value="1"/>
</dbReference>
<evidence type="ECO:0000313" key="4">
    <source>
        <dbReference type="Proteomes" id="UP001597519"/>
    </source>
</evidence>
<dbReference type="PRINTS" id="PR00081">
    <property type="entry name" value="GDHRDH"/>
</dbReference>
<dbReference type="InterPro" id="IPR020904">
    <property type="entry name" value="Sc_DH/Rdtase_CS"/>
</dbReference>
<sequence length="233" mass="25705">MNILEADGAVVYPLDVRYEADVEDTAAQIVKDYGTIDAVLVNAGFGVYGTVEDVPGSAVKAQFDVNVFGLVETIKSVLPVMRKNRAGRIVITSSTAAHVSTKGMGYYSATKHAVRAIGTALRQEVKDFGIDVVMIEPGIVKTDFKENALNNSYIDDENSPYYPMMGELKSYMLDAFERAPGMTVVKDIMLYALLSDKVKPVYRTDAKSMLQNHLIHLVPQKIYDKIISSIIKR</sequence>
<dbReference type="InterPro" id="IPR051911">
    <property type="entry name" value="SDR_oxidoreductase"/>
</dbReference>
<name>A0ABW5WZH0_9STAP</name>
<accession>A0ABW5WZH0</accession>
<comment type="caution">
    <text evidence="3">The sequence shown here is derived from an EMBL/GenBank/DDBJ whole genome shotgun (WGS) entry which is preliminary data.</text>
</comment>
<dbReference type="Proteomes" id="UP001597519">
    <property type="component" value="Unassembled WGS sequence"/>
</dbReference>
<protein>
    <submittedName>
        <fullName evidence="3">SDR family NAD(P)-dependent oxidoreductase</fullName>
    </submittedName>
</protein>
<keyword evidence="4" id="KW-1185">Reference proteome</keyword>
<evidence type="ECO:0000256" key="1">
    <source>
        <dbReference type="ARBA" id="ARBA00006484"/>
    </source>
</evidence>
<comment type="similarity">
    <text evidence="1">Belongs to the short-chain dehydrogenases/reductases (SDR) family.</text>
</comment>
<organism evidence="3 4">
    <name type="scientific">Corticicoccus populi</name>
    <dbReference type="NCBI Taxonomy" id="1812821"/>
    <lineage>
        <taxon>Bacteria</taxon>
        <taxon>Bacillati</taxon>
        <taxon>Bacillota</taxon>
        <taxon>Bacilli</taxon>
        <taxon>Bacillales</taxon>
        <taxon>Staphylococcaceae</taxon>
        <taxon>Corticicoccus</taxon>
    </lineage>
</organism>
<dbReference type="PROSITE" id="PS00061">
    <property type="entry name" value="ADH_SHORT"/>
    <property type="match status" value="1"/>
</dbReference>
<reference evidence="4" key="1">
    <citation type="journal article" date="2019" name="Int. J. Syst. Evol. Microbiol.">
        <title>The Global Catalogue of Microorganisms (GCM) 10K type strain sequencing project: providing services to taxonomists for standard genome sequencing and annotation.</title>
        <authorList>
            <consortium name="The Broad Institute Genomics Platform"/>
            <consortium name="The Broad Institute Genome Sequencing Center for Infectious Disease"/>
            <person name="Wu L."/>
            <person name="Ma J."/>
        </authorList>
    </citation>
    <scope>NUCLEOTIDE SEQUENCE [LARGE SCALE GENOMIC DNA]</scope>
    <source>
        <strain evidence="4">KCTC 33575</strain>
    </source>
</reference>
<keyword evidence="2" id="KW-0560">Oxidoreductase</keyword>
<dbReference type="InterPro" id="IPR002347">
    <property type="entry name" value="SDR_fam"/>
</dbReference>
<gene>
    <name evidence="3" type="ORF">ACFSX4_10515</name>
</gene>
<dbReference type="PANTHER" id="PTHR43976:SF16">
    <property type="entry name" value="SHORT-CHAIN DEHYDROGENASE_REDUCTASE FAMILY PROTEIN"/>
    <property type="match status" value="1"/>
</dbReference>
<proteinExistence type="inferred from homology"/>
<dbReference type="InterPro" id="IPR036291">
    <property type="entry name" value="NAD(P)-bd_dom_sf"/>
</dbReference>
<dbReference type="SUPFAM" id="SSF51735">
    <property type="entry name" value="NAD(P)-binding Rossmann-fold domains"/>
    <property type="match status" value="1"/>
</dbReference>
<dbReference type="RefSeq" id="WP_377774359.1">
    <property type="nucleotide sequence ID" value="NZ_JBHUOQ010000004.1"/>
</dbReference>
<evidence type="ECO:0000256" key="2">
    <source>
        <dbReference type="ARBA" id="ARBA00023002"/>
    </source>
</evidence>
<evidence type="ECO:0000313" key="3">
    <source>
        <dbReference type="EMBL" id="MFD2830894.1"/>
    </source>
</evidence>
<dbReference type="Gene3D" id="3.40.50.720">
    <property type="entry name" value="NAD(P)-binding Rossmann-like Domain"/>
    <property type="match status" value="1"/>
</dbReference>
<dbReference type="Pfam" id="PF00106">
    <property type="entry name" value="adh_short"/>
    <property type="match status" value="1"/>
</dbReference>
<dbReference type="EMBL" id="JBHUOQ010000004">
    <property type="protein sequence ID" value="MFD2830894.1"/>
    <property type="molecule type" value="Genomic_DNA"/>
</dbReference>